<dbReference type="EMBL" id="JAZDWU010000011">
    <property type="protein sequence ID" value="KAK9986151.1"/>
    <property type="molecule type" value="Genomic_DNA"/>
</dbReference>
<sequence>MNFDKSAIVDQSKESIEIVKDHGVGEQVELKIEALWIVALGEEIMSLQYLKGTANVDLVSTRKAKTSTEEKQIPLLTGSNFDALCGESTPVCIIGAFRSSRAREKLESILSVVSHKSLTRQQNSVFGSRDSISYTLLDATKQSAFLNAFDIAGFKSVDKLLVAYKPWKRKFASFVGEMTTEEVERFIGSVLIGDIQFRETRKKPVL</sequence>
<comment type="caution">
    <text evidence="1">The sequence shown here is derived from an EMBL/GenBank/DDBJ whole genome shotgun (WGS) entry which is preliminary data.</text>
</comment>
<accession>A0AAW2BJS2</accession>
<reference evidence="1 2" key="1">
    <citation type="submission" date="2024-01" db="EMBL/GenBank/DDBJ databases">
        <title>A telomere-to-telomere, gap-free genome of sweet tea (Lithocarpus litseifolius).</title>
        <authorList>
            <person name="Zhou J."/>
        </authorList>
    </citation>
    <scope>NUCLEOTIDE SEQUENCE [LARGE SCALE GENOMIC DNA]</scope>
    <source>
        <strain evidence="1">Zhou-2022a</strain>
        <tissue evidence="1">Leaf</tissue>
    </source>
</reference>
<dbReference type="InterPro" id="IPR052842">
    <property type="entry name" value="ER_Co-chaperone"/>
</dbReference>
<dbReference type="Proteomes" id="UP001459277">
    <property type="component" value="Unassembled WGS sequence"/>
</dbReference>
<protein>
    <submittedName>
        <fullName evidence="1">Uncharacterized protein</fullName>
    </submittedName>
</protein>
<dbReference type="PANTHER" id="PTHR45184:SF1">
    <property type="entry name" value="DNAJ PROTEIN ERDJ3A"/>
    <property type="match status" value="1"/>
</dbReference>
<gene>
    <name evidence="1" type="ORF">SO802_031102</name>
</gene>
<dbReference type="AlphaFoldDB" id="A0AAW2BJS2"/>
<evidence type="ECO:0000313" key="1">
    <source>
        <dbReference type="EMBL" id="KAK9986151.1"/>
    </source>
</evidence>
<organism evidence="1 2">
    <name type="scientific">Lithocarpus litseifolius</name>
    <dbReference type="NCBI Taxonomy" id="425828"/>
    <lineage>
        <taxon>Eukaryota</taxon>
        <taxon>Viridiplantae</taxon>
        <taxon>Streptophyta</taxon>
        <taxon>Embryophyta</taxon>
        <taxon>Tracheophyta</taxon>
        <taxon>Spermatophyta</taxon>
        <taxon>Magnoliopsida</taxon>
        <taxon>eudicotyledons</taxon>
        <taxon>Gunneridae</taxon>
        <taxon>Pentapetalae</taxon>
        <taxon>rosids</taxon>
        <taxon>fabids</taxon>
        <taxon>Fagales</taxon>
        <taxon>Fagaceae</taxon>
        <taxon>Lithocarpus</taxon>
    </lineage>
</organism>
<evidence type="ECO:0000313" key="2">
    <source>
        <dbReference type="Proteomes" id="UP001459277"/>
    </source>
</evidence>
<proteinExistence type="predicted"/>
<keyword evidence="2" id="KW-1185">Reference proteome</keyword>
<name>A0AAW2BJS2_9ROSI</name>
<dbReference type="PANTHER" id="PTHR45184">
    <property type="entry name" value="DNAJ PROTEIN ERDJ3A"/>
    <property type="match status" value="1"/>
</dbReference>